<keyword evidence="3" id="KW-0472">Membrane</keyword>
<dbReference type="PANTHER" id="PTHR43386:SF1">
    <property type="entry name" value="D,D-DIPEPTIDE TRANSPORT SYSTEM PERMEASE PROTEIN DDPC-RELATED"/>
    <property type="match status" value="1"/>
</dbReference>
<evidence type="ECO:0000313" key="4">
    <source>
        <dbReference type="EMBL" id="KPY79472.1"/>
    </source>
</evidence>
<gene>
    <name evidence="4" type="ORF">ALO94_200965</name>
</gene>
<sequence length="174" mass="18699">MLAYILRRLLLIIPTLLGILIINFVIIQAAPGGPVEQMIAKIEGFDGATSRIAGGGAEVSVAGSNYRGAQGLDPALIKEIERMYGFDKSAPERLWIMIKNYATLDFGAAILATAGLSFLGFGAEPPAAEWGTLIANGRHFLMTAPWVSLLPGLFLVGVVFSFNHIARTLEEVQR</sequence>
<accession>A0A0N8T1A8</accession>
<name>A0A0N8T1A8_PSESX</name>
<reference evidence="4 5" key="1">
    <citation type="submission" date="2015-09" db="EMBL/GenBank/DDBJ databases">
        <title>Genome announcement of multiple Pseudomonas syringae strains.</title>
        <authorList>
            <person name="Thakur S."/>
            <person name="Wang P.W."/>
            <person name="Gong Y."/>
            <person name="Weir B.S."/>
            <person name="Guttman D.S."/>
        </authorList>
    </citation>
    <scope>NUCLEOTIDE SEQUENCE [LARGE SCALE GENOMIC DNA]</scope>
    <source>
        <strain evidence="4 5">ICMP16929</strain>
    </source>
</reference>
<keyword evidence="2" id="KW-0813">Transport</keyword>
<organism evidence="4 5">
    <name type="scientific">Pseudomonas syringae pv. spinaceae</name>
    <dbReference type="NCBI Taxonomy" id="264459"/>
    <lineage>
        <taxon>Bacteria</taxon>
        <taxon>Pseudomonadati</taxon>
        <taxon>Pseudomonadota</taxon>
        <taxon>Gammaproteobacteria</taxon>
        <taxon>Pseudomonadales</taxon>
        <taxon>Pseudomonadaceae</taxon>
        <taxon>Pseudomonas</taxon>
        <taxon>Pseudomonas syringae</taxon>
    </lineage>
</organism>
<protein>
    <recommendedName>
        <fullName evidence="6">ABC transporter permease</fullName>
    </recommendedName>
</protein>
<evidence type="ECO:0000256" key="3">
    <source>
        <dbReference type="SAM" id="Phobius"/>
    </source>
</evidence>
<evidence type="ECO:0000256" key="1">
    <source>
        <dbReference type="ARBA" id="ARBA00004651"/>
    </source>
</evidence>
<dbReference type="PANTHER" id="PTHR43386">
    <property type="entry name" value="OLIGOPEPTIDE TRANSPORT SYSTEM PERMEASE PROTEIN APPC"/>
    <property type="match status" value="1"/>
</dbReference>
<dbReference type="PATRIC" id="fig|264459.3.peg.7220"/>
<feature type="transmembrane region" description="Helical" evidence="3">
    <location>
        <begin position="143"/>
        <end position="166"/>
    </location>
</feature>
<evidence type="ECO:0008006" key="6">
    <source>
        <dbReference type="Google" id="ProtNLM"/>
    </source>
</evidence>
<keyword evidence="3" id="KW-0812">Transmembrane</keyword>
<dbReference type="AlphaFoldDB" id="A0A0N8T1A8"/>
<dbReference type="EMBL" id="LJRI01001015">
    <property type="protein sequence ID" value="KPY79472.1"/>
    <property type="molecule type" value="Genomic_DNA"/>
</dbReference>
<feature type="transmembrane region" description="Helical" evidence="3">
    <location>
        <begin position="101"/>
        <end position="123"/>
    </location>
</feature>
<feature type="transmembrane region" description="Helical" evidence="3">
    <location>
        <begin position="6"/>
        <end position="27"/>
    </location>
</feature>
<dbReference type="GO" id="GO:0005886">
    <property type="term" value="C:plasma membrane"/>
    <property type="evidence" value="ECO:0007669"/>
    <property type="project" value="UniProtKB-SubCell"/>
</dbReference>
<comment type="caution">
    <text evidence="4">The sequence shown here is derived from an EMBL/GenBank/DDBJ whole genome shotgun (WGS) entry which is preliminary data.</text>
</comment>
<comment type="subcellular location">
    <subcellularLocation>
        <location evidence="1">Cell membrane</location>
        <topology evidence="1">Multi-pass membrane protein</topology>
    </subcellularLocation>
</comment>
<evidence type="ECO:0000256" key="2">
    <source>
        <dbReference type="ARBA" id="ARBA00022448"/>
    </source>
</evidence>
<proteinExistence type="predicted"/>
<evidence type="ECO:0000313" key="5">
    <source>
        <dbReference type="Proteomes" id="UP000050384"/>
    </source>
</evidence>
<dbReference type="InterPro" id="IPR050366">
    <property type="entry name" value="BP-dependent_transpt_permease"/>
</dbReference>
<keyword evidence="3" id="KW-1133">Transmembrane helix</keyword>
<dbReference type="Proteomes" id="UP000050384">
    <property type="component" value="Unassembled WGS sequence"/>
</dbReference>